<dbReference type="Proteomes" id="UP000310689">
    <property type="component" value="Unassembled WGS sequence"/>
</dbReference>
<dbReference type="OrthoDB" id="1274115at2759"/>
<accession>A0A4T0ENF1</accession>
<dbReference type="AlphaFoldDB" id="A0A4T0ENF1"/>
<dbReference type="EMBL" id="SPOI01000039">
    <property type="protein sequence ID" value="TIB39161.1"/>
    <property type="molecule type" value="Genomic_DNA"/>
</dbReference>
<dbReference type="Gene3D" id="3.40.50.720">
    <property type="entry name" value="NAD(P)-binding Rossmann-like Domain"/>
    <property type="match status" value="1"/>
</dbReference>
<dbReference type="GO" id="GO:0016491">
    <property type="term" value="F:oxidoreductase activity"/>
    <property type="evidence" value="ECO:0007669"/>
    <property type="project" value="UniProtKB-KW"/>
</dbReference>
<keyword evidence="3" id="KW-0560">Oxidoreductase</keyword>
<dbReference type="CDD" id="cd05374">
    <property type="entry name" value="17beta-HSD-like_SDR_c"/>
    <property type="match status" value="1"/>
</dbReference>
<name>A0A4T0ENF1_WALIC</name>
<protein>
    <submittedName>
        <fullName evidence="5">Uncharacterized protein</fullName>
    </submittedName>
</protein>
<dbReference type="PROSITE" id="PS00061">
    <property type="entry name" value="ADH_SHORT"/>
    <property type="match status" value="1"/>
</dbReference>
<dbReference type="PANTHER" id="PTHR43976">
    <property type="entry name" value="SHORT CHAIN DEHYDROGENASE"/>
    <property type="match status" value="1"/>
</dbReference>
<keyword evidence="2" id="KW-0521">NADP</keyword>
<dbReference type="InterPro" id="IPR002347">
    <property type="entry name" value="SDR_fam"/>
</dbReference>
<dbReference type="InterPro" id="IPR020904">
    <property type="entry name" value="Sc_DH/Rdtase_CS"/>
</dbReference>
<evidence type="ECO:0000256" key="1">
    <source>
        <dbReference type="ARBA" id="ARBA00006484"/>
    </source>
</evidence>
<organism evidence="5 6">
    <name type="scientific">Wallemia ichthyophaga</name>
    <dbReference type="NCBI Taxonomy" id="245174"/>
    <lineage>
        <taxon>Eukaryota</taxon>
        <taxon>Fungi</taxon>
        <taxon>Dikarya</taxon>
        <taxon>Basidiomycota</taxon>
        <taxon>Wallemiomycotina</taxon>
        <taxon>Wallemiomycetes</taxon>
        <taxon>Wallemiales</taxon>
        <taxon>Wallemiaceae</taxon>
        <taxon>Wallemia</taxon>
    </lineage>
</organism>
<dbReference type="SUPFAM" id="SSF51735">
    <property type="entry name" value="NAD(P)-binding Rossmann-fold domains"/>
    <property type="match status" value="1"/>
</dbReference>
<evidence type="ECO:0000313" key="6">
    <source>
        <dbReference type="Proteomes" id="UP000310689"/>
    </source>
</evidence>
<evidence type="ECO:0000256" key="3">
    <source>
        <dbReference type="ARBA" id="ARBA00023002"/>
    </source>
</evidence>
<dbReference type="PRINTS" id="PR00081">
    <property type="entry name" value="GDHRDH"/>
</dbReference>
<evidence type="ECO:0000256" key="4">
    <source>
        <dbReference type="RuleBase" id="RU000363"/>
    </source>
</evidence>
<dbReference type="PRINTS" id="PR00080">
    <property type="entry name" value="SDRFAMILY"/>
</dbReference>
<evidence type="ECO:0000313" key="5">
    <source>
        <dbReference type="EMBL" id="TIB39161.1"/>
    </source>
</evidence>
<dbReference type="PANTHER" id="PTHR43976:SF16">
    <property type="entry name" value="SHORT-CHAIN DEHYDROGENASE_REDUCTASE FAMILY PROTEIN"/>
    <property type="match status" value="1"/>
</dbReference>
<evidence type="ECO:0000256" key="2">
    <source>
        <dbReference type="ARBA" id="ARBA00022857"/>
    </source>
</evidence>
<comment type="similarity">
    <text evidence="1 4">Belongs to the short-chain dehydrogenases/reductases (SDR) family.</text>
</comment>
<sequence length="292" mass="31811">MITKVFYITGTSSGFGRELVLDLASRGHKVIATALSIDWIEDFTKLDNVKTQKVDVTDSPTILQQKVEEAITFFGKIDVLVNNAGFSQTGCLEELSDGELRKSFDTNFFGPVNLTKAILPHFRSTETESLICTVTSMCGIVSFPMAGAYASTKFALEGYFEGLSSEMKMVQAPVRVLCIAPGGFKTELIDNTKKPQNILDVYSPARVYMDSLLKNMHATGGIPKIGAKLMIDAMLQEGSAEGKEIPLRVPIGSDGVDIPLDKFKSQAEAYESWRLFAAEADSAMDGCNTNCN</sequence>
<dbReference type="InterPro" id="IPR051911">
    <property type="entry name" value="SDR_oxidoreductase"/>
</dbReference>
<proteinExistence type="inferred from homology"/>
<gene>
    <name evidence="5" type="ORF">E3P86_01245</name>
</gene>
<comment type="caution">
    <text evidence="5">The sequence shown here is derived from an EMBL/GenBank/DDBJ whole genome shotgun (WGS) entry which is preliminary data.</text>
</comment>
<dbReference type="InterPro" id="IPR036291">
    <property type="entry name" value="NAD(P)-bd_dom_sf"/>
</dbReference>
<reference evidence="5 6" key="1">
    <citation type="submission" date="2019-03" db="EMBL/GenBank/DDBJ databases">
        <title>Sequencing 23 genomes of Wallemia ichthyophaga.</title>
        <authorList>
            <person name="Gostincar C."/>
        </authorList>
    </citation>
    <scope>NUCLEOTIDE SEQUENCE [LARGE SCALE GENOMIC DNA]</scope>
    <source>
        <strain evidence="5 6">EXF-6200</strain>
    </source>
</reference>
<dbReference type="Pfam" id="PF00106">
    <property type="entry name" value="adh_short"/>
    <property type="match status" value="1"/>
</dbReference>